<evidence type="ECO:0000259" key="1">
    <source>
        <dbReference type="PROSITE" id="PS50181"/>
    </source>
</evidence>
<dbReference type="AlphaFoldDB" id="A0A8H4KXK3"/>
<dbReference type="Proteomes" id="UP000605986">
    <property type="component" value="Unassembled WGS sequence"/>
</dbReference>
<dbReference type="Pfam" id="PF00646">
    <property type="entry name" value="F-box"/>
    <property type="match status" value="1"/>
</dbReference>
<keyword evidence="3" id="KW-1185">Reference proteome</keyword>
<evidence type="ECO:0000313" key="3">
    <source>
        <dbReference type="Proteomes" id="UP000605986"/>
    </source>
</evidence>
<sequence>MSFQDSYFLSLPNELISRVFELCHFSDHFNLALTCSRLAQGGQPILERHQVAYRKYNTVSDFEALSIPSVLKKVIEDPYVAWNVRSIEIWGERRSWDCWGSFRLQVPEEIARTLFENRGQMIYDFAWVEAFENLITDKPMPSDEDLKVYLELLRKHAHLTEEQLEDMKDSSFARGADFPYKLLLTALCPRLHSLKHMQSYDSDPGNVLMKWLAHAMMQSWRKECWPPGFKSLREVAIGIDHGLWFQCLRGSEMYPSNFFRSVMLLPGLKSLYLGFTDFRRPDDRTELDYRDLSKSSSVEHLFLDYISRNRYFVRRPMGGEYPPFFDVPRALKSLVVRGDMTWDQSKDSVMRSLGESLESLIEYVDVRHDESVYNRETKSLHYVQAQGIWKLYRAEKTAPVAKRLSKLTINVKRMMEMLLVYPLTRTVMRDMWKDKDTIWPTWESLESKIAGLFPAKSEVLLFQKCYEDDEKLDMECLEELLILLIECRKAYPALKIICLQEQKHPDGHYVNDYNFSKLAEVGWENGIDVHVRGNTRPSRYQLDLPKAPTLSSVEKLRPRDESSDMVFDPFLGTMVAKDESNMLHEIKKTPQGELFEMMENVWT</sequence>
<dbReference type="EMBL" id="JAADJG010000032">
    <property type="protein sequence ID" value="KAF4457183.1"/>
    <property type="molecule type" value="Genomic_DNA"/>
</dbReference>
<reference evidence="2" key="1">
    <citation type="submission" date="2020-01" db="EMBL/GenBank/DDBJ databases">
        <title>Identification and distribution of gene clusters putatively required for synthesis of sphingolipid metabolism inhibitors in phylogenetically diverse species of the filamentous fungus Fusarium.</title>
        <authorList>
            <person name="Kim H.-S."/>
            <person name="Busman M."/>
            <person name="Brown D.W."/>
            <person name="Divon H."/>
            <person name="Uhlig S."/>
            <person name="Proctor R.H."/>
        </authorList>
    </citation>
    <scope>NUCLEOTIDE SEQUENCE</scope>
    <source>
        <strain evidence="2">NRRL 53441</strain>
    </source>
</reference>
<accession>A0A8H4KXK3</accession>
<evidence type="ECO:0000313" key="2">
    <source>
        <dbReference type="EMBL" id="KAF4457183.1"/>
    </source>
</evidence>
<proteinExistence type="predicted"/>
<dbReference type="OrthoDB" id="3644718at2759"/>
<dbReference type="PROSITE" id="PS50181">
    <property type="entry name" value="FBOX"/>
    <property type="match status" value="1"/>
</dbReference>
<comment type="caution">
    <text evidence="2">The sequence shown here is derived from an EMBL/GenBank/DDBJ whole genome shotgun (WGS) entry which is preliminary data.</text>
</comment>
<feature type="domain" description="F-box" evidence="1">
    <location>
        <begin position="5"/>
        <end position="56"/>
    </location>
</feature>
<name>A0A8H4KXK3_9HYPO</name>
<protein>
    <recommendedName>
        <fullName evidence="1">F-box domain-containing protein</fullName>
    </recommendedName>
</protein>
<dbReference type="CDD" id="cd09917">
    <property type="entry name" value="F-box_SF"/>
    <property type="match status" value="1"/>
</dbReference>
<gene>
    <name evidence="2" type="ORF">F53441_827</name>
</gene>
<organism evidence="2 3">
    <name type="scientific">Fusarium austroafricanum</name>
    <dbReference type="NCBI Taxonomy" id="2364996"/>
    <lineage>
        <taxon>Eukaryota</taxon>
        <taxon>Fungi</taxon>
        <taxon>Dikarya</taxon>
        <taxon>Ascomycota</taxon>
        <taxon>Pezizomycotina</taxon>
        <taxon>Sordariomycetes</taxon>
        <taxon>Hypocreomycetidae</taxon>
        <taxon>Hypocreales</taxon>
        <taxon>Nectriaceae</taxon>
        <taxon>Fusarium</taxon>
        <taxon>Fusarium concolor species complex</taxon>
    </lineage>
</organism>
<dbReference type="InterPro" id="IPR001810">
    <property type="entry name" value="F-box_dom"/>
</dbReference>